<dbReference type="AlphaFoldDB" id="A0A7W8EZM8"/>
<sequence>MVTALLGSCSSAVLTVPTRVLNSFFVVRGARRTRIGLLAVQEIVARHPGSWEVAFQDSNIAAVHFWRRVATEITDDAWTEERRPIPGRPDLPPDVWISFNTLAVTHD</sequence>
<comment type="caution">
    <text evidence="1">The sequence shown here is derived from an EMBL/GenBank/DDBJ whole genome shotgun (WGS) entry which is preliminary data.</text>
</comment>
<evidence type="ECO:0000313" key="1">
    <source>
        <dbReference type="EMBL" id="MBB5108925.1"/>
    </source>
</evidence>
<accession>A0A7W8EZM8</accession>
<protein>
    <submittedName>
        <fullName evidence="1">Putative acetyltransferase</fullName>
    </submittedName>
</protein>
<organism evidence="1 2">
    <name type="scientific">Streptomyces spectabilis</name>
    <dbReference type="NCBI Taxonomy" id="68270"/>
    <lineage>
        <taxon>Bacteria</taxon>
        <taxon>Bacillati</taxon>
        <taxon>Actinomycetota</taxon>
        <taxon>Actinomycetes</taxon>
        <taxon>Kitasatosporales</taxon>
        <taxon>Streptomycetaceae</taxon>
        <taxon>Streptomyces</taxon>
    </lineage>
</organism>
<reference evidence="1 2" key="1">
    <citation type="submission" date="2020-08" db="EMBL/GenBank/DDBJ databases">
        <title>Genomic Encyclopedia of Type Strains, Phase III (KMG-III): the genomes of soil and plant-associated and newly described type strains.</title>
        <authorList>
            <person name="Whitman W."/>
        </authorList>
    </citation>
    <scope>NUCLEOTIDE SEQUENCE [LARGE SCALE GENOMIC DNA]</scope>
    <source>
        <strain evidence="1 2">CECT 3146</strain>
    </source>
</reference>
<name>A0A7W8EZM8_STRST</name>
<dbReference type="GO" id="GO:0016740">
    <property type="term" value="F:transferase activity"/>
    <property type="evidence" value="ECO:0007669"/>
    <property type="project" value="UniProtKB-KW"/>
</dbReference>
<keyword evidence="2" id="KW-1185">Reference proteome</keyword>
<proteinExistence type="predicted"/>
<evidence type="ECO:0000313" key="2">
    <source>
        <dbReference type="Proteomes" id="UP000549009"/>
    </source>
</evidence>
<gene>
    <name evidence="1" type="ORF">FHS40_008051</name>
</gene>
<dbReference type="Proteomes" id="UP000549009">
    <property type="component" value="Unassembled WGS sequence"/>
</dbReference>
<dbReference type="EMBL" id="JACHJD010000021">
    <property type="protein sequence ID" value="MBB5108925.1"/>
    <property type="molecule type" value="Genomic_DNA"/>
</dbReference>
<keyword evidence="1" id="KW-0808">Transferase</keyword>